<dbReference type="Proteomes" id="UP000093080">
    <property type="component" value="Unassembled WGS sequence"/>
</dbReference>
<proteinExistence type="predicted"/>
<gene>
    <name evidence="1" type="ORF">DBT_1582</name>
</gene>
<dbReference type="EMBL" id="MAGO01000007">
    <property type="protein sequence ID" value="OCC15096.1"/>
    <property type="molecule type" value="Genomic_DNA"/>
</dbReference>
<dbReference type="AlphaFoldDB" id="A0A1B9F597"/>
<organism evidence="1 2">
    <name type="scientific">Dissulfuribacter thermophilus</name>
    <dbReference type="NCBI Taxonomy" id="1156395"/>
    <lineage>
        <taxon>Bacteria</taxon>
        <taxon>Pseudomonadati</taxon>
        <taxon>Thermodesulfobacteriota</taxon>
        <taxon>Dissulfuribacteria</taxon>
        <taxon>Dissulfuribacterales</taxon>
        <taxon>Dissulfuribacteraceae</taxon>
        <taxon>Dissulfuribacter</taxon>
    </lineage>
</organism>
<evidence type="ECO:0000313" key="2">
    <source>
        <dbReference type="Proteomes" id="UP000093080"/>
    </source>
</evidence>
<evidence type="ECO:0000313" key="1">
    <source>
        <dbReference type="EMBL" id="OCC15096.1"/>
    </source>
</evidence>
<protein>
    <submittedName>
        <fullName evidence="1">Uncharacterized protein</fullName>
    </submittedName>
</protein>
<sequence>MFISVPKKNNSKKSIWIYEDQPLDMLEINYYFLSCEKNLLKEFIKKTKEKFLKNRSDIR</sequence>
<comment type="caution">
    <text evidence="1">The sequence shown here is derived from an EMBL/GenBank/DDBJ whole genome shotgun (WGS) entry which is preliminary data.</text>
</comment>
<accession>A0A1B9F597</accession>
<reference evidence="1 2" key="1">
    <citation type="submission" date="2016-06" db="EMBL/GenBank/DDBJ databases">
        <title>Respiratory ammonification of nitrate coupled to the oxidation of elemental sulfur in deep-sea autotrophic thermophilic bacteria.</title>
        <authorList>
            <person name="Slobodkina G.B."/>
            <person name="Mardanov A.V."/>
            <person name="Ravin N.V."/>
            <person name="Frolova A.A."/>
            <person name="Viryasiv M.B."/>
            <person name="Chernyh N.A."/>
            <person name="Bonch-Osmolovskaya E.A."/>
            <person name="Slobodkin A.I."/>
        </authorList>
    </citation>
    <scope>NUCLEOTIDE SEQUENCE [LARGE SCALE GENOMIC DNA]</scope>
    <source>
        <strain evidence="1 2">S69</strain>
    </source>
</reference>
<name>A0A1B9F597_9BACT</name>
<dbReference type="STRING" id="1156395.DBT_1582"/>
<keyword evidence="2" id="KW-1185">Reference proteome</keyword>